<evidence type="ECO:0000313" key="3">
    <source>
        <dbReference type="Proteomes" id="UP001054889"/>
    </source>
</evidence>
<evidence type="ECO:0000256" key="1">
    <source>
        <dbReference type="SAM" id="MobiDB-lite"/>
    </source>
</evidence>
<evidence type="ECO:0000313" key="2">
    <source>
        <dbReference type="EMBL" id="GJN06966.1"/>
    </source>
</evidence>
<comment type="caution">
    <text evidence="2">The sequence shown here is derived from an EMBL/GenBank/DDBJ whole genome shotgun (WGS) entry which is preliminary data.</text>
</comment>
<organism evidence="2 3">
    <name type="scientific">Eleusine coracana subsp. coracana</name>
    <dbReference type="NCBI Taxonomy" id="191504"/>
    <lineage>
        <taxon>Eukaryota</taxon>
        <taxon>Viridiplantae</taxon>
        <taxon>Streptophyta</taxon>
        <taxon>Embryophyta</taxon>
        <taxon>Tracheophyta</taxon>
        <taxon>Spermatophyta</taxon>
        <taxon>Magnoliopsida</taxon>
        <taxon>Liliopsida</taxon>
        <taxon>Poales</taxon>
        <taxon>Poaceae</taxon>
        <taxon>PACMAD clade</taxon>
        <taxon>Chloridoideae</taxon>
        <taxon>Cynodonteae</taxon>
        <taxon>Eleusininae</taxon>
        <taxon>Eleusine</taxon>
    </lineage>
</organism>
<feature type="region of interest" description="Disordered" evidence="1">
    <location>
        <begin position="27"/>
        <end position="53"/>
    </location>
</feature>
<accession>A0AAV5D9N9</accession>
<name>A0AAV5D9N9_ELECO</name>
<dbReference type="Proteomes" id="UP001054889">
    <property type="component" value="Unassembled WGS sequence"/>
</dbReference>
<dbReference type="EMBL" id="BQKI01000013">
    <property type="protein sequence ID" value="GJN06966.1"/>
    <property type="molecule type" value="Genomic_DNA"/>
</dbReference>
<protein>
    <submittedName>
        <fullName evidence="2">Uncharacterized protein</fullName>
    </submittedName>
</protein>
<dbReference type="AlphaFoldDB" id="A0AAV5D9N9"/>
<reference evidence="2" key="1">
    <citation type="journal article" date="2018" name="DNA Res.">
        <title>Multiple hybrid de novo genome assembly of finger millet, an orphan allotetraploid crop.</title>
        <authorList>
            <person name="Hatakeyama M."/>
            <person name="Aluri S."/>
            <person name="Balachadran M.T."/>
            <person name="Sivarajan S.R."/>
            <person name="Patrignani A."/>
            <person name="Gruter S."/>
            <person name="Poveda L."/>
            <person name="Shimizu-Inatsugi R."/>
            <person name="Baeten J."/>
            <person name="Francoijs K.J."/>
            <person name="Nataraja K.N."/>
            <person name="Reddy Y.A.N."/>
            <person name="Phadnis S."/>
            <person name="Ravikumar R.L."/>
            <person name="Schlapbach R."/>
            <person name="Sreeman S.M."/>
            <person name="Shimizu K.K."/>
        </authorList>
    </citation>
    <scope>NUCLEOTIDE SEQUENCE</scope>
</reference>
<gene>
    <name evidence="2" type="primary">ga24750</name>
    <name evidence="2" type="ORF">PR202_ga24750</name>
</gene>
<keyword evidence="3" id="KW-1185">Reference proteome</keyword>
<reference evidence="2" key="2">
    <citation type="submission" date="2021-12" db="EMBL/GenBank/DDBJ databases">
        <title>Resequencing data analysis of finger millet.</title>
        <authorList>
            <person name="Hatakeyama M."/>
            <person name="Aluri S."/>
            <person name="Balachadran M.T."/>
            <person name="Sivarajan S.R."/>
            <person name="Poveda L."/>
            <person name="Shimizu-Inatsugi R."/>
            <person name="Schlapbach R."/>
            <person name="Sreeman S.M."/>
            <person name="Shimizu K.K."/>
        </authorList>
    </citation>
    <scope>NUCLEOTIDE SEQUENCE</scope>
</reference>
<proteinExistence type="predicted"/>
<sequence length="106" mass="12003">MPAAVPRRPPQFQSSLPPMAPRRTARSLFAAGAAMAPSESPQFPKPPRRRAASPQVHWCLPHRNGDCLRWLAHVQALQLPDPFIFLVQSFHRCVHIRTTSTRLYQS</sequence>